<dbReference type="AlphaFoldDB" id="A0A0E0AIT0"/>
<proteinExistence type="predicted"/>
<evidence type="ECO:0000313" key="1">
    <source>
        <dbReference type="EnsemblPlants" id="OGLUM07G11140.1"/>
    </source>
</evidence>
<dbReference type="EnsemblPlants" id="OGLUM07G11140.1">
    <property type="protein sequence ID" value="OGLUM07G11140.1"/>
    <property type="gene ID" value="OGLUM07G11140"/>
</dbReference>
<reference evidence="1" key="1">
    <citation type="submission" date="2015-04" db="UniProtKB">
        <authorList>
            <consortium name="EnsemblPlants"/>
        </authorList>
    </citation>
    <scope>IDENTIFICATION</scope>
</reference>
<name>A0A0E0AIT0_9ORYZ</name>
<sequence>MAVGARCKAPMFLIDNCHSKARPGEEGGGGSWTVTSLVLRGLVLTPLHAYKVGVVEAHGGGIHNNDAPRLYLQFARFAAKDFTVIKWSDGWRITHCHNIVLELERSASS</sequence>
<accession>A0A0E0AIT0</accession>
<reference evidence="1" key="2">
    <citation type="submission" date="2018-05" db="EMBL/GenBank/DDBJ databases">
        <title>OgluRS3 (Oryza glumaepatula Reference Sequence Version 3).</title>
        <authorList>
            <person name="Zhang J."/>
            <person name="Kudrna D."/>
            <person name="Lee S."/>
            <person name="Talag J."/>
            <person name="Welchert J."/>
            <person name="Wing R.A."/>
        </authorList>
    </citation>
    <scope>NUCLEOTIDE SEQUENCE [LARGE SCALE GENOMIC DNA]</scope>
</reference>
<dbReference type="Proteomes" id="UP000026961">
    <property type="component" value="Chromosome 7"/>
</dbReference>
<dbReference type="HOGENOM" id="CLU_2188077_0_0_1"/>
<keyword evidence="2" id="KW-1185">Reference proteome</keyword>
<organism evidence="1">
    <name type="scientific">Oryza glumipatula</name>
    <dbReference type="NCBI Taxonomy" id="40148"/>
    <lineage>
        <taxon>Eukaryota</taxon>
        <taxon>Viridiplantae</taxon>
        <taxon>Streptophyta</taxon>
        <taxon>Embryophyta</taxon>
        <taxon>Tracheophyta</taxon>
        <taxon>Spermatophyta</taxon>
        <taxon>Magnoliopsida</taxon>
        <taxon>Liliopsida</taxon>
        <taxon>Poales</taxon>
        <taxon>Poaceae</taxon>
        <taxon>BOP clade</taxon>
        <taxon>Oryzoideae</taxon>
        <taxon>Oryzeae</taxon>
        <taxon>Oryzinae</taxon>
        <taxon>Oryza</taxon>
    </lineage>
</organism>
<evidence type="ECO:0000313" key="2">
    <source>
        <dbReference type="Proteomes" id="UP000026961"/>
    </source>
</evidence>
<dbReference type="Gramene" id="OGLUM07G11140.1">
    <property type="protein sequence ID" value="OGLUM07G11140.1"/>
    <property type="gene ID" value="OGLUM07G11140"/>
</dbReference>
<protein>
    <submittedName>
        <fullName evidence="1">Uncharacterized protein</fullName>
    </submittedName>
</protein>